<feature type="non-terminal residue" evidence="1">
    <location>
        <position position="1"/>
    </location>
</feature>
<sequence length="52" mass="6065">DLCLYLLSQQANPLDKDNKDFRLGTHVISARCVEIPSLNLLAYLRFLTLFRR</sequence>
<comment type="caution">
    <text evidence="1">The sequence shown here is derived from an EMBL/GenBank/DDBJ whole genome shotgun (WGS) entry which is preliminary data.</text>
</comment>
<name>A0ABP0MX26_9DINO</name>
<protein>
    <submittedName>
        <fullName evidence="1">Uncharacterized protein</fullName>
    </submittedName>
</protein>
<reference evidence="1 2" key="1">
    <citation type="submission" date="2024-02" db="EMBL/GenBank/DDBJ databases">
        <authorList>
            <person name="Chen Y."/>
            <person name="Shah S."/>
            <person name="Dougan E. K."/>
            <person name="Thang M."/>
            <person name="Chan C."/>
        </authorList>
    </citation>
    <scope>NUCLEOTIDE SEQUENCE [LARGE SCALE GENOMIC DNA]</scope>
</reference>
<gene>
    <name evidence="1" type="ORF">CCMP2556_LOCUS27754</name>
</gene>
<dbReference type="Proteomes" id="UP001642484">
    <property type="component" value="Unassembled WGS sequence"/>
</dbReference>
<evidence type="ECO:0000313" key="2">
    <source>
        <dbReference type="Proteomes" id="UP001642484"/>
    </source>
</evidence>
<proteinExistence type="predicted"/>
<organism evidence="1 2">
    <name type="scientific">Durusdinium trenchii</name>
    <dbReference type="NCBI Taxonomy" id="1381693"/>
    <lineage>
        <taxon>Eukaryota</taxon>
        <taxon>Sar</taxon>
        <taxon>Alveolata</taxon>
        <taxon>Dinophyceae</taxon>
        <taxon>Suessiales</taxon>
        <taxon>Symbiodiniaceae</taxon>
        <taxon>Durusdinium</taxon>
    </lineage>
</organism>
<accession>A0ABP0MX26</accession>
<dbReference type="EMBL" id="CAXAMN010020225">
    <property type="protein sequence ID" value="CAK9055881.1"/>
    <property type="molecule type" value="Genomic_DNA"/>
</dbReference>
<evidence type="ECO:0000313" key="1">
    <source>
        <dbReference type="EMBL" id="CAK9055881.1"/>
    </source>
</evidence>
<keyword evidence="2" id="KW-1185">Reference proteome</keyword>